<accession>A0AAV9AZS2</accession>
<protein>
    <recommendedName>
        <fullName evidence="3">Transmembrane protein</fullName>
    </recommendedName>
</protein>
<evidence type="ECO:0000313" key="1">
    <source>
        <dbReference type="EMBL" id="KAK1269923.1"/>
    </source>
</evidence>
<evidence type="ECO:0000313" key="2">
    <source>
        <dbReference type="Proteomes" id="UP001179952"/>
    </source>
</evidence>
<reference evidence="1" key="2">
    <citation type="submission" date="2023-06" db="EMBL/GenBank/DDBJ databases">
        <authorList>
            <person name="Ma L."/>
            <person name="Liu K.-W."/>
            <person name="Li Z."/>
            <person name="Hsiao Y.-Y."/>
            <person name="Qi Y."/>
            <person name="Fu T."/>
            <person name="Tang G."/>
            <person name="Zhang D."/>
            <person name="Sun W.-H."/>
            <person name="Liu D.-K."/>
            <person name="Li Y."/>
            <person name="Chen G.-Z."/>
            <person name="Liu X.-D."/>
            <person name="Liao X.-Y."/>
            <person name="Jiang Y.-T."/>
            <person name="Yu X."/>
            <person name="Hao Y."/>
            <person name="Huang J."/>
            <person name="Zhao X.-W."/>
            <person name="Ke S."/>
            <person name="Chen Y.-Y."/>
            <person name="Wu W.-L."/>
            <person name="Hsu J.-L."/>
            <person name="Lin Y.-F."/>
            <person name="Huang M.-D."/>
            <person name="Li C.-Y."/>
            <person name="Huang L."/>
            <person name="Wang Z.-W."/>
            <person name="Zhao X."/>
            <person name="Zhong W.-Y."/>
            <person name="Peng D.-H."/>
            <person name="Ahmad S."/>
            <person name="Lan S."/>
            <person name="Zhang J.-S."/>
            <person name="Tsai W.-C."/>
            <person name="Van De Peer Y."/>
            <person name="Liu Z.-J."/>
        </authorList>
    </citation>
    <scope>NUCLEOTIDE SEQUENCE</scope>
    <source>
        <strain evidence="1">SCP</strain>
        <tissue evidence="1">Leaves</tissue>
    </source>
</reference>
<dbReference type="Proteomes" id="UP001179952">
    <property type="component" value="Unassembled WGS sequence"/>
</dbReference>
<name>A0AAV9AZS2_ACOGR</name>
<gene>
    <name evidence="1" type="ORF">QJS04_geneDACA006293</name>
</gene>
<dbReference type="AlphaFoldDB" id="A0AAV9AZS2"/>
<sequence length="62" mass="6602">MKCVQFSLAFNFVLVAVFFFLISSSKVVEGGRPLRDGDSLSSLLELVISSAYAGPNHGGQGH</sequence>
<comment type="caution">
    <text evidence="1">The sequence shown here is derived from an EMBL/GenBank/DDBJ whole genome shotgun (WGS) entry which is preliminary data.</text>
</comment>
<organism evidence="1 2">
    <name type="scientific">Acorus gramineus</name>
    <name type="common">Dwarf sweet flag</name>
    <dbReference type="NCBI Taxonomy" id="55184"/>
    <lineage>
        <taxon>Eukaryota</taxon>
        <taxon>Viridiplantae</taxon>
        <taxon>Streptophyta</taxon>
        <taxon>Embryophyta</taxon>
        <taxon>Tracheophyta</taxon>
        <taxon>Spermatophyta</taxon>
        <taxon>Magnoliopsida</taxon>
        <taxon>Liliopsida</taxon>
        <taxon>Acoraceae</taxon>
        <taxon>Acorus</taxon>
    </lineage>
</organism>
<proteinExistence type="predicted"/>
<reference evidence="1" key="1">
    <citation type="journal article" date="2023" name="Nat. Commun.">
        <title>Diploid and tetraploid genomes of Acorus and the evolution of monocots.</title>
        <authorList>
            <person name="Ma L."/>
            <person name="Liu K.W."/>
            <person name="Li Z."/>
            <person name="Hsiao Y.Y."/>
            <person name="Qi Y."/>
            <person name="Fu T."/>
            <person name="Tang G.D."/>
            <person name="Zhang D."/>
            <person name="Sun W.H."/>
            <person name="Liu D.K."/>
            <person name="Li Y."/>
            <person name="Chen G.Z."/>
            <person name="Liu X.D."/>
            <person name="Liao X.Y."/>
            <person name="Jiang Y.T."/>
            <person name="Yu X."/>
            <person name="Hao Y."/>
            <person name="Huang J."/>
            <person name="Zhao X.W."/>
            <person name="Ke S."/>
            <person name="Chen Y.Y."/>
            <person name="Wu W.L."/>
            <person name="Hsu J.L."/>
            <person name="Lin Y.F."/>
            <person name="Huang M.D."/>
            <person name="Li C.Y."/>
            <person name="Huang L."/>
            <person name="Wang Z.W."/>
            <person name="Zhao X."/>
            <person name="Zhong W.Y."/>
            <person name="Peng D.H."/>
            <person name="Ahmad S."/>
            <person name="Lan S."/>
            <person name="Zhang J.S."/>
            <person name="Tsai W.C."/>
            <person name="Van de Peer Y."/>
            <person name="Liu Z.J."/>
        </authorList>
    </citation>
    <scope>NUCLEOTIDE SEQUENCE</scope>
    <source>
        <strain evidence="1">SCP</strain>
    </source>
</reference>
<dbReference type="EMBL" id="JAUJYN010000006">
    <property type="protein sequence ID" value="KAK1269923.1"/>
    <property type="molecule type" value="Genomic_DNA"/>
</dbReference>
<keyword evidence="2" id="KW-1185">Reference proteome</keyword>
<evidence type="ECO:0008006" key="3">
    <source>
        <dbReference type="Google" id="ProtNLM"/>
    </source>
</evidence>